<keyword evidence="2" id="KW-1185">Reference proteome</keyword>
<dbReference type="Proteomes" id="UP000535078">
    <property type="component" value="Unassembled WGS sequence"/>
</dbReference>
<reference evidence="1 2" key="1">
    <citation type="submission" date="2020-03" db="EMBL/GenBank/DDBJ databases">
        <title>Genomic Encyclopedia of Type Strains, Phase IV (KMG-IV): sequencing the most valuable type-strain genomes for metagenomic binning, comparative biology and taxonomic classification.</title>
        <authorList>
            <person name="Goeker M."/>
        </authorList>
    </citation>
    <scope>NUCLEOTIDE SEQUENCE [LARGE SCALE GENOMIC DNA]</scope>
    <source>
        <strain evidence="1 2">DSM 25229</strain>
    </source>
</reference>
<proteinExistence type="predicted"/>
<name>A0A7X6B8M8_9SPHN</name>
<accession>A0A7X6B8M8</accession>
<evidence type="ECO:0000313" key="2">
    <source>
        <dbReference type="Proteomes" id="UP000535078"/>
    </source>
</evidence>
<dbReference type="AlphaFoldDB" id="A0A7X6B8M8"/>
<organism evidence="1 2">
    <name type="scientific">Sphingopyxis italica</name>
    <dbReference type="NCBI Taxonomy" id="1129133"/>
    <lineage>
        <taxon>Bacteria</taxon>
        <taxon>Pseudomonadati</taxon>
        <taxon>Pseudomonadota</taxon>
        <taxon>Alphaproteobacteria</taxon>
        <taxon>Sphingomonadales</taxon>
        <taxon>Sphingomonadaceae</taxon>
        <taxon>Sphingopyxis</taxon>
    </lineage>
</organism>
<evidence type="ECO:0000313" key="1">
    <source>
        <dbReference type="EMBL" id="NJB89915.1"/>
    </source>
</evidence>
<sequence length="268" mass="30497">MRLPTWAGRIETSRLRIPTDETGGHTILSHEATFDLARVVNADALIVHNYFPRFRFPDRKDLELYYRLGALNHYRRAFDRTPRLFFLSHRERDAAEDDFPGIRGRTIVVPPPPAPAVPSARRMGIVHVSGSEGWLPKRLSRLTDDQIARFAKAGFVIGDFDPDPSSAFGLINDRFTVGFKLKLMQMIACRDIIASCADIADEMERIAPGYPFWRQVASVDEALEYFRDIRDRLTVEEIDAAFDEAAPRWRIPSWKDHGEAILNGLSAT</sequence>
<dbReference type="RefSeq" id="WP_167921366.1">
    <property type="nucleotide sequence ID" value="NZ_JAATIT010000002.1"/>
</dbReference>
<protein>
    <submittedName>
        <fullName evidence="1">Uncharacterized protein</fullName>
    </submittedName>
</protein>
<dbReference type="EMBL" id="JAATIT010000002">
    <property type="protein sequence ID" value="NJB89915.1"/>
    <property type="molecule type" value="Genomic_DNA"/>
</dbReference>
<gene>
    <name evidence="1" type="ORF">GGR90_002090</name>
</gene>
<comment type="caution">
    <text evidence="1">The sequence shown here is derived from an EMBL/GenBank/DDBJ whole genome shotgun (WGS) entry which is preliminary data.</text>
</comment>